<comment type="function">
    <text evidence="5">Involved in transvection phenomena (= synapsis-dependent gene expression), where the synaptic pairing of chromosomes carrying genes with which zeste interacts influences the expression of these genes. Zeste binds to DNA and stimulates transcription from a nearby promoter.</text>
</comment>
<reference evidence="8" key="1">
    <citation type="submission" date="2021-02" db="EMBL/GenBank/DDBJ databases">
        <authorList>
            <person name="Steward A R."/>
        </authorList>
    </citation>
    <scope>NUCLEOTIDE SEQUENCE</scope>
</reference>
<comment type="caution">
    <text evidence="8">The sequence shown here is derived from an EMBL/GenBank/DDBJ whole genome shotgun (WGS) entry which is preliminary data.</text>
</comment>
<dbReference type="EMBL" id="CAJOBZ010000002">
    <property type="protein sequence ID" value="CAF4754899.1"/>
    <property type="molecule type" value="Genomic_DNA"/>
</dbReference>
<evidence type="ECO:0000256" key="2">
    <source>
        <dbReference type="ARBA" id="ARBA00016807"/>
    </source>
</evidence>
<keyword evidence="4" id="KW-0804">Transcription</keyword>
<evidence type="ECO:0000313" key="7">
    <source>
        <dbReference type="EMBL" id="CAF4754899.1"/>
    </source>
</evidence>
<sequence>MEYEIAKGKPLTKEECKFLIDLIEASKIITTKTTNASNNKLKNEEWVKLTAHFNAWTTTGRRTPQQLRLKWENLKKNSRKRCTKIRMNLIKTGGGPAEFIPPDDILDRVTGMLGSTASGFTVPFGGDREIHGLDGGVLMGGDGKTSGDGDATVAVDLTEVVEYMPMSTDHEIKIVVCDGEGGGEGVGESGGKGCVIKETASSNVKPRRFTLGTTRTASCVEPGHRATTFINLKSASQIAWTLKEK</sequence>
<dbReference type="Pfam" id="PF13873">
    <property type="entry name" value="Myb_DNA-bind_5"/>
    <property type="match status" value="1"/>
</dbReference>
<evidence type="ECO:0000259" key="6">
    <source>
        <dbReference type="SMART" id="SM00717"/>
    </source>
</evidence>
<organism evidence="8 9">
    <name type="scientific">Pieris macdunnoughi</name>
    <dbReference type="NCBI Taxonomy" id="345717"/>
    <lineage>
        <taxon>Eukaryota</taxon>
        <taxon>Metazoa</taxon>
        <taxon>Ecdysozoa</taxon>
        <taxon>Arthropoda</taxon>
        <taxon>Hexapoda</taxon>
        <taxon>Insecta</taxon>
        <taxon>Pterygota</taxon>
        <taxon>Neoptera</taxon>
        <taxon>Endopterygota</taxon>
        <taxon>Lepidoptera</taxon>
        <taxon>Glossata</taxon>
        <taxon>Ditrysia</taxon>
        <taxon>Papilionoidea</taxon>
        <taxon>Pieridae</taxon>
        <taxon>Pierinae</taxon>
        <taxon>Pieris</taxon>
    </lineage>
</organism>
<dbReference type="EMBL" id="CAJOBZ010000036">
    <property type="protein sequence ID" value="CAF4900358.1"/>
    <property type="molecule type" value="Genomic_DNA"/>
</dbReference>
<keyword evidence="3" id="KW-0805">Transcription regulation</keyword>
<dbReference type="InterPro" id="IPR028002">
    <property type="entry name" value="Myb_DNA-bind_5"/>
</dbReference>
<dbReference type="CDD" id="cd00167">
    <property type="entry name" value="SANT"/>
    <property type="match status" value="1"/>
</dbReference>
<dbReference type="Proteomes" id="UP000663880">
    <property type="component" value="Unassembled WGS sequence"/>
</dbReference>
<dbReference type="AlphaFoldDB" id="A0A821V5G1"/>
<evidence type="ECO:0000256" key="3">
    <source>
        <dbReference type="ARBA" id="ARBA00023015"/>
    </source>
</evidence>
<proteinExistence type="predicted"/>
<accession>A0A821V5G1</accession>
<gene>
    <name evidence="8" type="ORF">PMACD_LOCUS11236</name>
    <name evidence="7" type="ORF">PMACD_LOCUS919</name>
</gene>
<evidence type="ECO:0000313" key="9">
    <source>
        <dbReference type="Proteomes" id="UP000663880"/>
    </source>
</evidence>
<evidence type="ECO:0000313" key="8">
    <source>
        <dbReference type="EMBL" id="CAF4900358.1"/>
    </source>
</evidence>
<evidence type="ECO:0000256" key="4">
    <source>
        <dbReference type="ARBA" id="ARBA00023163"/>
    </source>
</evidence>
<keyword evidence="9" id="KW-1185">Reference proteome</keyword>
<evidence type="ECO:0000256" key="5">
    <source>
        <dbReference type="ARBA" id="ARBA00025466"/>
    </source>
</evidence>
<dbReference type="SMART" id="SM00717">
    <property type="entry name" value="SANT"/>
    <property type="match status" value="1"/>
</dbReference>
<protein>
    <recommendedName>
        <fullName evidence="2">Regulatory protein zeste</fullName>
    </recommendedName>
</protein>
<feature type="domain" description="Myb-like" evidence="6">
    <location>
        <begin position="7"/>
        <end position="77"/>
    </location>
</feature>
<evidence type="ECO:0000256" key="1">
    <source>
        <dbReference type="ARBA" id="ARBA00011764"/>
    </source>
</evidence>
<dbReference type="InterPro" id="IPR001005">
    <property type="entry name" value="SANT/Myb"/>
</dbReference>
<name>A0A821V5G1_9NEOP</name>
<comment type="subunit">
    <text evidence="1">Self-associates forming complexes of several hundred monomers.</text>
</comment>
<dbReference type="OrthoDB" id="7489964at2759"/>